<dbReference type="InParanoid" id="A0A7M7G7B2"/>
<name>A0A7M7G7B2_NASVI</name>
<dbReference type="KEGG" id="nvi:100118088"/>
<comment type="similarity">
    <text evidence="3">Belongs to the SPOT14 family.</text>
</comment>
<dbReference type="PANTHER" id="PTHR14315:SF17">
    <property type="entry name" value="MIP21584P"/>
    <property type="match status" value="1"/>
</dbReference>
<evidence type="ECO:0000256" key="6">
    <source>
        <dbReference type="SAM" id="MobiDB-lite"/>
    </source>
</evidence>
<evidence type="ECO:0000313" key="7">
    <source>
        <dbReference type="EnsemblMetazoa" id="XP_001602152"/>
    </source>
</evidence>
<keyword evidence="4" id="KW-0963">Cytoplasm</keyword>
<dbReference type="AlphaFoldDB" id="A0A7M7G7B2"/>
<feature type="compositionally biased region" description="Acidic residues" evidence="6">
    <location>
        <begin position="169"/>
        <end position="185"/>
    </location>
</feature>
<keyword evidence="5" id="KW-0539">Nucleus</keyword>
<evidence type="ECO:0000256" key="4">
    <source>
        <dbReference type="ARBA" id="ARBA00022490"/>
    </source>
</evidence>
<evidence type="ECO:0000313" key="8">
    <source>
        <dbReference type="Proteomes" id="UP000002358"/>
    </source>
</evidence>
<dbReference type="EnsemblMetazoa" id="XM_001602102">
    <property type="protein sequence ID" value="XP_001602152"/>
    <property type="gene ID" value="LOC100118088"/>
</dbReference>
<dbReference type="OMA" id="QFSKDCI"/>
<dbReference type="Pfam" id="PF07084">
    <property type="entry name" value="Spot_14"/>
    <property type="match status" value="2"/>
</dbReference>
<accession>A0A7M7G7B2</accession>
<dbReference type="InterPro" id="IPR009786">
    <property type="entry name" value="Spot_14"/>
</dbReference>
<dbReference type="FunCoup" id="A0A7M7G7B2">
    <property type="interactions" value="290"/>
</dbReference>
<dbReference type="GO" id="GO:0046890">
    <property type="term" value="P:regulation of lipid biosynthetic process"/>
    <property type="evidence" value="ECO:0007669"/>
    <property type="project" value="TreeGrafter"/>
</dbReference>
<evidence type="ECO:0000256" key="3">
    <source>
        <dbReference type="ARBA" id="ARBA00009488"/>
    </source>
</evidence>
<dbReference type="InterPro" id="IPR053719">
    <property type="entry name" value="Lipogen_MT_Stabilize_sf"/>
</dbReference>
<protein>
    <submittedName>
        <fullName evidence="7">Uncharacterized protein</fullName>
    </submittedName>
</protein>
<dbReference type="PANTHER" id="PTHR14315">
    <property type="entry name" value="SPOT14 FAMILY MEMBER"/>
    <property type="match status" value="1"/>
</dbReference>
<dbReference type="Gene3D" id="6.10.140.1610">
    <property type="match status" value="1"/>
</dbReference>
<proteinExistence type="inferred from homology"/>
<feature type="compositionally biased region" description="Low complexity" evidence="6">
    <location>
        <begin position="147"/>
        <end position="168"/>
    </location>
</feature>
<sequence length="231" mass="25634">MNYSEMGGTVTTAENNRCSLRRIARHEEPEFSNASILNSMEKFVRTVNEMEETILVPSRLLDLAVGDASDTICQKAEGKHTIKETLPNTDLYRLYNIVNQMKVELLWSQENPAENLADEHQEQEAQRAKAQVAAMEHARLGHARCPSTTSMQSVQSASSMVSSSSASDSDSDTGIENDSGLESEEPSDRLANLAAENFKRHLRGLHRSISRMTEAAEYLTLRYQADVGGQV</sequence>
<evidence type="ECO:0000256" key="2">
    <source>
        <dbReference type="ARBA" id="ARBA00004496"/>
    </source>
</evidence>
<organism evidence="7 8">
    <name type="scientific">Nasonia vitripennis</name>
    <name type="common">Parasitic wasp</name>
    <dbReference type="NCBI Taxonomy" id="7425"/>
    <lineage>
        <taxon>Eukaryota</taxon>
        <taxon>Metazoa</taxon>
        <taxon>Ecdysozoa</taxon>
        <taxon>Arthropoda</taxon>
        <taxon>Hexapoda</taxon>
        <taxon>Insecta</taxon>
        <taxon>Pterygota</taxon>
        <taxon>Neoptera</taxon>
        <taxon>Endopterygota</taxon>
        <taxon>Hymenoptera</taxon>
        <taxon>Apocrita</taxon>
        <taxon>Proctotrupomorpha</taxon>
        <taxon>Chalcidoidea</taxon>
        <taxon>Pteromalidae</taxon>
        <taxon>Pteromalinae</taxon>
        <taxon>Nasonia</taxon>
    </lineage>
</organism>
<feature type="region of interest" description="Disordered" evidence="6">
    <location>
        <begin position="144"/>
        <end position="187"/>
    </location>
</feature>
<dbReference type="Proteomes" id="UP000002358">
    <property type="component" value="Chromosome 2"/>
</dbReference>
<dbReference type="GO" id="GO:0005829">
    <property type="term" value="C:cytosol"/>
    <property type="evidence" value="ECO:0007669"/>
    <property type="project" value="TreeGrafter"/>
</dbReference>
<evidence type="ECO:0000256" key="5">
    <source>
        <dbReference type="ARBA" id="ARBA00023242"/>
    </source>
</evidence>
<reference evidence="7" key="1">
    <citation type="submission" date="2021-01" db="UniProtKB">
        <authorList>
            <consortium name="EnsemblMetazoa"/>
        </authorList>
    </citation>
    <scope>IDENTIFICATION</scope>
</reference>
<evidence type="ECO:0000256" key="1">
    <source>
        <dbReference type="ARBA" id="ARBA00004123"/>
    </source>
</evidence>
<dbReference type="GO" id="GO:0005634">
    <property type="term" value="C:nucleus"/>
    <property type="evidence" value="ECO:0007669"/>
    <property type="project" value="UniProtKB-SubCell"/>
</dbReference>
<keyword evidence="8" id="KW-1185">Reference proteome</keyword>
<dbReference type="OrthoDB" id="5951908at2759"/>
<gene>
    <name evidence="7" type="primary">100118088</name>
</gene>
<comment type="subcellular location">
    <subcellularLocation>
        <location evidence="2">Cytoplasm</location>
    </subcellularLocation>
    <subcellularLocation>
        <location evidence="1">Nucleus</location>
    </subcellularLocation>
</comment>